<dbReference type="PROSITE" id="PS50026">
    <property type="entry name" value="EGF_3"/>
    <property type="match status" value="2"/>
</dbReference>
<dbReference type="InterPro" id="IPR001881">
    <property type="entry name" value="EGF-like_Ca-bd_dom"/>
</dbReference>
<sequence length="615" mass="68624">IRSNKKGILWQNMFCSTFVSASPQRIQWRSSGTLAGKVVLPCSFTMTSASHSASTPLPLSAEDLRIKWVKLEGQDEKLVLVAQNGMVKAGQRFHGRVSVQNHPPSVGDASLVMDNLRASDAGLYHCEVVHGLDNTRDTVSLNVSGVVFHYRANSSRYTLDFHQAKEACRSIHASIATPAQLDAAFQDGLDQCDAGWLADQSVRYPITRPRRGCEGDLMGHKGVRTYGIRDATEKYDVYCFIDQLNGEVFFPPSLSDKLTLQQAREACERHDAALASPGQMFAAWRAGFNRCDYGWLSDGSVRHPVTVPLPQCGGGLLGVRTLYKHKNQTGYPDPGERHGAFCFKGKDRSTSPCHNGGSCFQKETRDICLCAPGFTGQYCEIDVDECLSNPCLNGATCLDGIDSFTCACLPSYTGKLCEQDTEVCGSGWQKFQSHCYKYFKHRRPWEAAERECRLQGAHLTSILSQEEQTFVNRLGGDYQWIGLSDKMFERDFRWTDGQPMQYDHWRPNQPDSFFHDGEDCVVMIWHEGGAVERQGNRRSCFLRPITSCPSPPSVTCGQPPLVKHARVFGAPKPHYEIGSMVRYHCKQGFIQRHAPTVRCRDNGGVGPAQSRLHCW</sequence>
<evidence type="ECO:0000256" key="2">
    <source>
        <dbReference type="ARBA" id="ARBA00004593"/>
    </source>
</evidence>
<dbReference type="FunFam" id="2.10.25.10:FF:000012">
    <property type="entry name" value="Delta-like protein"/>
    <property type="match status" value="1"/>
</dbReference>
<evidence type="ECO:0000256" key="23">
    <source>
        <dbReference type="PROSITE-ProRule" id="PRU00302"/>
    </source>
</evidence>
<evidence type="ECO:0000313" key="31">
    <source>
        <dbReference type="Proteomes" id="UP000265200"/>
    </source>
</evidence>
<evidence type="ECO:0000256" key="6">
    <source>
        <dbReference type="ARBA" id="ARBA00022659"/>
    </source>
</evidence>
<dbReference type="Gene3D" id="2.10.25.10">
    <property type="entry name" value="Laminin"/>
    <property type="match status" value="2"/>
</dbReference>
<evidence type="ECO:0000259" key="29">
    <source>
        <dbReference type="PROSITE" id="PS50963"/>
    </source>
</evidence>
<dbReference type="InterPro" id="IPR000436">
    <property type="entry name" value="Sushi_SCR_CCP_dom"/>
</dbReference>
<dbReference type="FunFam" id="3.10.100.10:FF:000002">
    <property type="entry name" value="Hyaluronan proteoglycan link protein 1"/>
    <property type="match status" value="1"/>
</dbReference>
<dbReference type="GO" id="GO:0009952">
    <property type="term" value="P:anterior/posterior pattern specification"/>
    <property type="evidence" value="ECO:0007669"/>
    <property type="project" value="UniProtKB-ARBA"/>
</dbReference>
<dbReference type="SUPFAM" id="SSF56436">
    <property type="entry name" value="C-type lectin-like"/>
    <property type="match status" value="3"/>
</dbReference>
<evidence type="ECO:0000256" key="12">
    <source>
        <dbReference type="ARBA" id="ARBA00023157"/>
    </source>
</evidence>
<dbReference type="Pfam" id="PF07686">
    <property type="entry name" value="V-set"/>
    <property type="match status" value="1"/>
</dbReference>
<dbReference type="InterPro" id="IPR018097">
    <property type="entry name" value="EGF_Ca-bd_CS"/>
</dbReference>
<keyword evidence="11" id="KW-0654">Proteoglycan</keyword>
<dbReference type="SMART" id="SM00181">
    <property type="entry name" value="EGF"/>
    <property type="match status" value="2"/>
</dbReference>
<comment type="function">
    <text evidence="17">May play a role in intercellular signaling and in connecting cells with the extracellular matrix. May take part in the regulation of cell motility, growth and differentiation. Binds hyaluronic acid.</text>
</comment>
<dbReference type="InterPro" id="IPR003599">
    <property type="entry name" value="Ig_sub"/>
</dbReference>
<feature type="domain" description="EGF-like" evidence="25">
    <location>
        <begin position="344"/>
        <end position="380"/>
    </location>
</feature>
<dbReference type="PROSITE" id="PS01187">
    <property type="entry name" value="EGF_CA"/>
    <property type="match status" value="1"/>
</dbReference>
<evidence type="ECO:0000256" key="7">
    <source>
        <dbReference type="ARBA" id="ARBA00022729"/>
    </source>
</evidence>
<feature type="domain" description="Link" evidence="29">
    <location>
        <begin position="247"/>
        <end position="344"/>
    </location>
</feature>
<dbReference type="FunFam" id="2.10.25.10:FF:000122">
    <property type="entry name" value="Protein crumbs homolog 2"/>
    <property type="match status" value="1"/>
</dbReference>
<dbReference type="CDD" id="cd03520">
    <property type="entry name" value="Link_domain_CSPGs_modules_2_4"/>
    <property type="match status" value="1"/>
</dbReference>
<dbReference type="PROSITE" id="PS50835">
    <property type="entry name" value="IG_LIKE"/>
    <property type="match status" value="1"/>
</dbReference>
<accession>A0A3P9H9N8</accession>
<dbReference type="SUPFAM" id="SSF57196">
    <property type="entry name" value="EGF/Laminin"/>
    <property type="match status" value="1"/>
</dbReference>
<evidence type="ECO:0000256" key="11">
    <source>
        <dbReference type="ARBA" id="ARBA00022974"/>
    </source>
</evidence>
<keyword evidence="4" id="KW-0272">Extracellular matrix</keyword>
<dbReference type="SUPFAM" id="SSF57535">
    <property type="entry name" value="Complement control module/SCR domain"/>
    <property type="match status" value="1"/>
</dbReference>
<dbReference type="GO" id="GO:0007155">
    <property type="term" value="P:cell adhesion"/>
    <property type="evidence" value="ECO:0007669"/>
    <property type="project" value="InterPro"/>
</dbReference>
<feature type="domain" description="Ig-like" evidence="27">
    <location>
        <begin position="23"/>
        <end position="144"/>
    </location>
</feature>
<reference evidence="30" key="4">
    <citation type="submission" date="2025-09" db="UniProtKB">
        <authorList>
            <consortium name="Ensembl"/>
        </authorList>
    </citation>
    <scope>IDENTIFICATION</scope>
    <source>
        <strain evidence="30">HSOK</strain>
    </source>
</reference>
<dbReference type="InterPro" id="IPR036179">
    <property type="entry name" value="Ig-like_dom_sf"/>
</dbReference>
<dbReference type="GO" id="GO:0035282">
    <property type="term" value="P:segmentation"/>
    <property type="evidence" value="ECO:0007669"/>
    <property type="project" value="UniProtKB-ARBA"/>
</dbReference>
<reference evidence="30" key="3">
    <citation type="submission" date="2025-08" db="UniProtKB">
        <authorList>
            <consortium name="Ensembl"/>
        </authorList>
    </citation>
    <scope>IDENTIFICATION</scope>
    <source>
        <strain evidence="30">HSOK</strain>
    </source>
</reference>
<dbReference type="GO" id="GO:0005540">
    <property type="term" value="F:hyaluronic acid binding"/>
    <property type="evidence" value="ECO:0007669"/>
    <property type="project" value="UniProtKB-KW"/>
</dbReference>
<evidence type="ECO:0000256" key="15">
    <source>
        <dbReference type="ARBA" id="ARBA00023290"/>
    </source>
</evidence>
<dbReference type="GO" id="GO:0030097">
    <property type="term" value="P:hemopoiesis"/>
    <property type="evidence" value="ECO:0007669"/>
    <property type="project" value="UniProtKB-ARBA"/>
</dbReference>
<dbReference type="SMART" id="SM00032">
    <property type="entry name" value="CCP"/>
    <property type="match status" value="1"/>
</dbReference>
<evidence type="ECO:0000256" key="22">
    <source>
        <dbReference type="PROSITE-ProRule" id="PRU00076"/>
    </source>
</evidence>
<feature type="domain" description="Link" evidence="29">
    <location>
        <begin position="146"/>
        <end position="241"/>
    </location>
</feature>
<evidence type="ECO:0000259" key="28">
    <source>
        <dbReference type="PROSITE" id="PS50923"/>
    </source>
</evidence>
<evidence type="ECO:0000256" key="9">
    <source>
        <dbReference type="ARBA" id="ARBA00022737"/>
    </source>
</evidence>
<dbReference type="PROSITE" id="PS01186">
    <property type="entry name" value="EGF_2"/>
    <property type="match status" value="1"/>
</dbReference>
<evidence type="ECO:0000256" key="14">
    <source>
        <dbReference type="ARBA" id="ARBA00023273"/>
    </source>
</evidence>
<dbReference type="FunFam" id="3.10.100.10:FF:000011">
    <property type="entry name" value="Aggrecan core protein"/>
    <property type="match status" value="1"/>
</dbReference>
<dbReference type="Pfam" id="PF00008">
    <property type="entry name" value="EGF"/>
    <property type="match status" value="2"/>
</dbReference>
<dbReference type="Pfam" id="PF00084">
    <property type="entry name" value="Sushi"/>
    <property type="match status" value="1"/>
</dbReference>
<evidence type="ECO:0000256" key="8">
    <source>
        <dbReference type="ARBA" id="ARBA00022734"/>
    </source>
</evidence>
<dbReference type="GO" id="GO:0005509">
    <property type="term" value="F:calcium ion binding"/>
    <property type="evidence" value="ECO:0007669"/>
    <property type="project" value="InterPro"/>
</dbReference>
<dbReference type="GO" id="GO:0001750">
    <property type="term" value="C:photoreceptor outer segment"/>
    <property type="evidence" value="ECO:0007669"/>
    <property type="project" value="UniProtKB-SubCell"/>
</dbReference>
<dbReference type="Pfam" id="PF00193">
    <property type="entry name" value="Xlink"/>
    <property type="match status" value="2"/>
</dbReference>
<evidence type="ECO:0000256" key="24">
    <source>
        <dbReference type="PROSITE-ProRule" id="PRU00323"/>
    </source>
</evidence>
<feature type="disulfide bond" evidence="22">
    <location>
        <begin position="408"/>
        <end position="417"/>
    </location>
</feature>
<evidence type="ECO:0000256" key="10">
    <source>
        <dbReference type="ARBA" id="ARBA00022837"/>
    </source>
</evidence>
<evidence type="ECO:0000256" key="17">
    <source>
        <dbReference type="ARBA" id="ARBA00043896"/>
    </source>
</evidence>
<feature type="disulfide bond" evidence="24">
    <location>
        <begin position="192"/>
        <end position="213"/>
    </location>
</feature>
<dbReference type="PROSITE" id="PS00010">
    <property type="entry name" value="ASX_HYDROXYL"/>
    <property type="match status" value="1"/>
</dbReference>
<keyword evidence="6 23" id="KW-0768">Sushi</keyword>
<dbReference type="Gene3D" id="2.60.40.10">
    <property type="entry name" value="Immunoglobulins"/>
    <property type="match status" value="1"/>
</dbReference>
<dbReference type="GO" id="GO:0019904">
    <property type="term" value="F:protein domain specific binding"/>
    <property type="evidence" value="ECO:0007669"/>
    <property type="project" value="UniProtKB-ARBA"/>
</dbReference>
<evidence type="ECO:0000313" key="30">
    <source>
        <dbReference type="Ensembl" id="ENSORLP00015004268.1"/>
    </source>
</evidence>
<proteinExistence type="predicted"/>
<keyword evidence="13" id="KW-0325">Glycoprotein</keyword>
<dbReference type="SMART" id="SM00406">
    <property type="entry name" value="IGv"/>
    <property type="match status" value="1"/>
</dbReference>
<dbReference type="InterPro" id="IPR000152">
    <property type="entry name" value="EGF-type_Asp/Asn_hydroxyl_site"/>
</dbReference>
<keyword evidence="5 22" id="KW-0245">EGF-like domain</keyword>
<dbReference type="FunFam" id="2.10.70.10:FF:000003">
    <property type="entry name" value="Versican core protein"/>
    <property type="match status" value="1"/>
</dbReference>
<name>A0A3P9H9N8_ORYLA</name>
<dbReference type="PRINTS" id="PR00010">
    <property type="entry name" value="EGFBLOOD"/>
</dbReference>
<dbReference type="PROSITE" id="PS00022">
    <property type="entry name" value="EGF_1"/>
    <property type="match status" value="2"/>
</dbReference>
<evidence type="ECO:0000256" key="16">
    <source>
        <dbReference type="ARBA" id="ARBA00023319"/>
    </source>
</evidence>
<dbReference type="InterPro" id="IPR016187">
    <property type="entry name" value="CTDL_fold"/>
</dbReference>
<evidence type="ECO:0000259" key="27">
    <source>
        <dbReference type="PROSITE" id="PS50835"/>
    </source>
</evidence>
<keyword evidence="8" id="KW-0430">Lectin</keyword>
<dbReference type="PROSITE" id="PS50963">
    <property type="entry name" value="LINK_2"/>
    <property type="match status" value="2"/>
</dbReference>
<dbReference type="CDD" id="cd03517">
    <property type="entry name" value="Link_domain_CSPGs_modules_1_3"/>
    <property type="match status" value="1"/>
</dbReference>
<keyword evidence="9" id="KW-0677">Repeat</keyword>
<dbReference type="Proteomes" id="UP000265200">
    <property type="component" value="Chromosome 12"/>
</dbReference>
<evidence type="ECO:0000259" key="26">
    <source>
        <dbReference type="PROSITE" id="PS50041"/>
    </source>
</evidence>
<dbReference type="SMART" id="SM00179">
    <property type="entry name" value="EGF_CA"/>
    <property type="match status" value="2"/>
</dbReference>
<dbReference type="SMART" id="SM00445">
    <property type="entry name" value="LINK"/>
    <property type="match status" value="2"/>
</dbReference>
<dbReference type="InterPro" id="IPR013783">
    <property type="entry name" value="Ig-like_fold"/>
</dbReference>
<evidence type="ECO:0000256" key="21">
    <source>
        <dbReference type="ARBA" id="ARBA00044266"/>
    </source>
</evidence>
<feature type="disulfide bond" evidence="22">
    <location>
        <begin position="370"/>
        <end position="379"/>
    </location>
</feature>
<keyword evidence="7" id="KW-0732">Signal</keyword>
<keyword evidence="10" id="KW-0106">Calcium</keyword>
<evidence type="ECO:0000256" key="4">
    <source>
        <dbReference type="ARBA" id="ARBA00022530"/>
    </source>
</evidence>
<dbReference type="PROSITE" id="PS50923">
    <property type="entry name" value="SUSHI"/>
    <property type="match status" value="1"/>
</dbReference>
<comment type="caution">
    <text evidence="22">Lacks conserved residue(s) required for the propagation of feature annotation.</text>
</comment>
<dbReference type="InterPro" id="IPR000742">
    <property type="entry name" value="EGF"/>
</dbReference>
<dbReference type="InterPro" id="IPR016186">
    <property type="entry name" value="C-type_lectin-like/link_sf"/>
</dbReference>
<dbReference type="Ensembl" id="ENSORLT00015007927.1">
    <property type="protein sequence ID" value="ENSORLP00015004268.1"/>
    <property type="gene ID" value="ENSORLG00015005072.1"/>
</dbReference>
<evidence type="ECO:0000256" key="20">
    <source>
        <dbReference type="ARBA" id="ARBA00044263"/>
    </source>
</evidence>
<dbReference type="PRINTS" id="PR01265">
    <property type="entry name" value="LINKMODULE"/>
</dbReference>
<dbReference type="InterPro" id="IPR007110">
    <property type="entry name" value="Ig-like_dom"/>
</dbReference>
<keyword evidence="3" id="KW-0964">Secreted</keyword>
<protein>
    <recommendedName>
        <fullName evidence="18">Versican core protein</fullName>
    </recommendedName>
    <alternativeName>
        <fullName evidence="19">Chondroitin sulfate proteoglycan core protein 2</fullName>
    </alternativeName>
    <alternativeName>
        <fullName evidence="20">Large fibroblast proteoglycan</fullName>
    </alternativeName>
    <alternativeName>
        <fullName evidence="21">PG-M</fullName>
    </alternativeName>
</protein>
<dbReference type="GO" id="GO:0030246">
    <property type="term" value="F:carbohydrate binding"/>
    <property type="evidence" value="ECO:0007669"/>
    <property type="project" value="UniProtKB-KW"/>
</dbReference>
<dbReference type="AlphaFoldDB" id="A0A3P9H9N8"/>
<evidence type="ECO:0000256" key="5">
    <source>
        <dbReference type="ARBA" id="ARBA00022536"/>
    </source>
</evidence>
<keyword evidence="15" id="KW-0373">Hyaluronic acid</keyword>
<reference evidence="30 31" key="2">
    <citation type="submission" date="2017-04" db="EMBL/GenBank/DDBJ databases">
        <title>CpG methylation of centromeres and impact of large insertions on vertebrate speciation.</title>
        <authorList>
            <person name="Ichikawa K."/>
            <person name="Yoshimura J."/>
            <person name="Morishita S."/>
        </authorList>
    </citation>
    <scope>NUCLEOTIDE SEQUENCE</scope>
    <source>
        <strain evidence="30 31">HSOK</strain>
    </source>
</reference>
<dbReference type="GO" id="GO:0048646">
    <property type="term" value="P:anatomical structure formation involved in morphogenesis"/>
    <property type="evidence" value="ECO:0007669"/>
    <property type="project" value="UniProtKB-ARBA"/>
</dbReference>
<dbReference type="InterPro" id="IPR035976">
    <property type="entry name" value="Sushi/SCR/CCP_sf"/>
</dbReference>
<dbReference type="PROSITE" id="PS50041">
    <property type="entry name" value="C_TYPE_LECTIN_2"/>
    <property type="match status" value="1"/>
</dbReference>
<dbReference type="PANTHER" id="PTHR22804">
    <property type="entry name" value="AGGRECAN/VERSICAN PROTEOGLYCAN"/>
    <property type="match status" value="1"/>
</dbReference>
<dbReference type="InterPro" id="IPR001304">
    <property type="entry name" value="C-type_lectin-like"/>
</dbReference>
<organism evidence="30 31">
    <name type="scientific">Oryzias latipes</name>
    <name type="common">Japanese rice fish</name>
    <name type="synonym">Japanese killifish</name>
    <dbReference type="NCBI Taxonomy" id="8090"/>
    <lineage>
        <taxon>Eukaryota</taxon>
        <taxon>Metazoa</taxon>
        <taxon>Chordata</taxon>
        <taxon>Craniata</taxon>
        <taxon>Vertebrata</taxon>
        <taxon>Euteleostomi</taxon>
        <taxon>Actinopterygii</taxon>
        <taxon>Neopterygii</taxon>
        <taxon>Teleostei</taxon>
        <taxon>Neoteleostei</taxon>
        <taxon>Acanthomorphata</taxon>
        <taxon>Ovalentaria</taxon>
        <taxon>Atherinomorphae</taxon>
        <taxon>Beloniformes</taxon>
        <taxon>Adrianichthyidae</taxon>
        <taxon>Oryziinae</taxon>
        <taxon>Oryzias</taxon>
    </lineage>
</organism>
<feature type="disulfide bond" evidence="23">
    <location>
        <begin position="556"/>
        <end position="599"/>
    </location>
</feature>
<dbReference type="CDD" id="cd00033">
    <property type="entry name" value="CCP"/>
    <property type="match status" value="1"/>
</dbReference>
<feature type="domain" description="Sushi" evidence="28">
    <location>
        <begin position="554"/>
        <end position="615"/>
    </location>
</feature>
<keyword evidence="14" id="KW-0966">Cell projection</keyword>
<dbReference type="InterPro" id="IPR000538">
    <property type="entry name" value="Link_dom"/>
</dbReference>
<dbReference type="SMART" id="SM00409">
    <property type="entry name" value="IG"/>
    <property type="match status" value="1"/>
</dbReference>
<dbReference type="Gene3D" id="2.10.70.10">
    <property type="entry name" value="Complement Module, domain 1"/>
    <property type="match status" value="1"/>
</dbReference>
<dbReference type="SMART" id="SM00034">
    <property type="entry name" value="CLECT"/>
    <property type="match status" value="1"/>
</dbReference>
<evidence type="ECO:0000256" key="1">
    <source>
        <dbReference type="ARBA" id="ARBA00004504"/>
    </source>
</evidence>
<evidence type="ECO:0000256" key="3">
    <source>
        <dbReference type="ARBA" id="ARBA00022525"/>
    </source>
</evidence>
<feature type="disulfide bond" evidence="24">
    <location>
        <begin position="291"/>
        <end position="312"/>
    </location>
</feature>
<feature type="domain" description="EGF-like" evidence="25">
    <location>
        <begin position="382"/>
        <end position="418"/>
    </location>
</feature>
<dbReference type="SUPFAM" id="SSF48726">
    <property type="entry name" value="Immunoglobulin"/>
    <property type="match status" value="1"/>
</dbReference>
<dbReference type="Gene3D" id="3.10.100.10">
    <property type="entry name" value="Mannose-Binding Protein A, subunit A"/>
    <property type="match status" value="3"/>
</dbReference>
<feature type="domain" description="C-type lectin" evidence="26">
    <location>
        <begin position="431"/>
        <end position="549"/>
    </location>
</feature>
<evidence type="ECO:0000256" key="13">
    <source>
        <dbReference type="ARBA" id="ARBA00023180"/>
    </source>
</evidence>
<dbReference type="PROSITE" id="PS01241">
    <property type="entry name" value="LINK_1"/>
    <property type="match status" value="1"/>
</dbReference>
<reference key="1">
    <citation type="journal article" date="2007" name="Nature">
        <title>The medaka draft genome and insights into vertebrate genome evolution.</title>
        <authorList>
            <person name="Kasahara M."/>
            <person name="Naruse K."/>
            <person name="Sasaki S."/>
            <person name="Nakatani Y."/>
            <person name="Qu W."/>
            <person name="Ahsan B."/>
            <person name="Yamada T."/>
            <person name="Nagayasu Y."/>
            <person name="Doi K."/>
            <person name="Kasai Y."/>
            <person name="Jindo T."/>
            <person name="Kobayashi D."/>
            <person name="Shimada A."/>
            <person name="Toyoda A."/>
            <person name="Kuroki Y."/>
            <person name="Fujiyama A."/>
            <person name="Sasaki T."/>
            <person name="Shimizu A."/>
            <person name="Asakawa S."/>
            <person name="Shimizu N."/>
            <person name="Hashimoto S."/>
            <person name="Yang J."/>
            <person name="Lee Y."/>
            <person name="Matsushima K."/>
            <person name="Sugano S."/>
            <person name="Sakaizumi M."/>
            <person name="Narita T."/>
            <person name="Ohishi K."/>
            <person name="Haga S."/>
            <person name="Ohta F."/>
            <person name="Nomoto H."/>
            <person name="Nogata K."/>
            <person name="Morishita T."/>
            <person name="Endo T."/>
            <person name="Shin-I T."/>
            <person name="Takeda H."/>
            <person name="Morishita S."/>
            <person name="Kohara Y."/>
        </authorList>
    </citation>
    <scope>NUCLEOTIDE SEQUENCE [LARGE SCALE GENOMIC DNA]</scope>
    <source>
        <strain>Hd-rR</strain>
    </source>
</reference>
<dbReference type="PANTHER" id="PTHR22804:SF6">
    <property type="entry name" value="VERSICAN CORE PROTEIN"/>
    <property type="match status" value="1"/>
</dbReference>
<comment type="subcellular location">
    <subcellularLocation>
        <location evidence="1">Cell projection</location>
        <location evidence="1">Cilium</location>
        <location evidence="1">Photoreceptor outer segment</location>
    </subcellularLocation>
    <subcellularLocation>
        <location evidence="2">Secreted</location>
        <location evidence="2">Extracellular space</location>
        <location evidence="2">Extracellular matrix</location>
        <location evidence="2">Interphotoreceptor matrix</location>
    </subcellularLocation>
</comment>
<keyword evidence="16" id="KW-0393">Immunoglobulin domain</keyword>
<evidence type="ECO:0000259" key="25">
    <source>
        <dbReference type="PROSITE" id="PS50026"/>
    </source>
</evidence>
<keyword evidence="12 22" id="KW-1015">Disulfide bond</keyword>
<evidence type="ECO:0000256" key="18">
    <source>
        <dbReference type="ARBA" id="ARBA00044099"/>
    </source>
</evidence>
<dbReference type="InterPro" id="IPR050691">
    <property type="entry name" value="Hyaluronan_bind_Proteoglycan"/>
</dbReference>
<dbReference type="GO" id="GO:0048863">
    <property type="term" value="P:stem cell differentiation"/>
    <property type="evidence" value="ECO:0007669"/>
    <property type="project" value="UniProtKB-ARBA"/>
</dbReference>
<evidence type="ECO:0000256" key="19">
    <source>
        <dbReference type="ARBA" id="ARBA00044230"/>
    </source>
</evidence>
<dbReference type="GO" id="GO:0033165">
    <property type="term" value="C:interphotoreceptor matrix"/>
    <property type="evidence" value="ECO:0007669"/>
    <property type="project" value="UniProtKB-SubCell"/>
</dbReference>
<dbReference type="CDD" id="cd00054">
    <property type="entry name" value="EGF_CA"/>
    <property type="match status" value="2"/>
</dbReference>
<dbReference type="Pfam" id="PF00059">
    <property type="entry name" value="Lectin_C"/>
    <property type="match status" value="1"/>
</dbReference>
<dbReference type="InterPro" id="IPR013106">
    <property type="entry name" value="Ig_V-set"/>
</dbReference>